<evidence type="ECO:0000256" key="1">
    <source>
        <dbReference type="SAM" id="Phobius"/>
    </source>
</evidence>
<keyword evidence="3" id="KW-1185">Reference proteome</keyword>
<protein>
    <submittedName>
        <fullName evidence="2">Uncharacterized protein</fullName>
    </submittedName>
</protein>
<keyword evidence="1" id="KW-1133">Transmembrane helix</keyword>
<keyword evidence="1" id="KW-0472">Membrane</keyword>
<accession>A0ABP7CLJ4</accession>
<organism evidence="2 3">
    <name type="scientific">Nonomuraea antimicrobica</name>
    <dbReference type="NCBI Taxonomy" id="561173"/>
    <lineage>
        <taxon>Bacteria</taxon>
        <taxon>Bacillati</taxon>
        <taxon>Actinomycetota</taxon>
        <taxon>Actinomycetes</taxon>
        <taxon>Streptosporangiales</taxon>
        <taxon>Streptosporangiaceae</taxon>
        <taxon>Nonomuraea</taxon>
    </lineage>
</organism>
<gene>
    <name evidence="2" type="ORF">GCM10022224_065000</name>
</gene>
<sequence>MDTLVRDVGQAVIDQHAEAARRPFVVDFQDADGSRRRLDPAATLEESGVTSAGAIMVSAEATAGGLGLAMMVDLATFLGTAVASGVAGNVAYDFLKGRIARMRRKRVRRLTKREAIRVARACVCIQRGLPLEEVRLTRARRGALDRRKGARWPPRTWTLDFEFDGGTGTVVVFLDRSEPGAEAIKIWNTEAELAALRRADDPPAT</sequence>
<evidence type="ECO:0000313" key="3">
    <source>
        <dbReference type="Proteomes" id="UP001500902"/>
    </source>
</evidence>
<reference evidence="3" key="1">
    <citation type="journal article" date="2019" name="Int. J. Syst. Evol. Microbiol.">
        <title>The Global Catalogue of Microorganisms (GCM) 10K type strain sequencing project: providing services to taxonomists for standard genome sequencing and annotation.</title>
        <authorList>
            <consortium name="The Broad Institute Genomics Platform"/>
            <consortium name="The Broad Institute Genome Sequencing Center for Infectious Disease"/>
            <person name="Wu L."/>
            <person name="Ma J."/>
        </authorList>
    </citation>
    <scope>NUCLEOTIDE SEQUENCE [LARGE SCALE GENOMIC DNA]</scope>
    <source>
        <strain evidence="3">JCM 16904</strain>
    </source>
</reference>
<proteinExistence type="predicted"/>
<dbReference type="EMBL" id="BAAAZP010000117">
    <property type="protein sequence ID" value="GAA3690562.1"/>
    <property type="molecule type" value="Genomic_DNA"/>
</dbReference>
<evidence type="ECO:0000313" key="2">
    <source>
        <dbReference type="EMBL" id="GAA3690562.1"/>
    </source>
</evidence>
<dbReference type="RefSeq" id="WP_344886594.1">
    <property type="nucleotide sequence ID" value="NZ_BAAAZP010000117.1"/>
</dbReference>
<dbReference type="Proteomes" id="UP001500902">
    <property type="component" value="Unassembled WGS sequence"/>
</dbReference>
<feature type="transmembrane region" description="Helical" evidence="1">
    <location>
        <begin position="74"/>
        <end position="95"/>
    </location>
</feature>
<name>A0ABP7CLJ4_9ACTN</name>
<keyword evidence="1" id="KW-0812">Transmembrane</keyword>
<comment type="caution">
    <text evidence="2">The sequence shown here is derived from an EMBL/GenBank/DDBJ whole genome shotgun (WGS) entry which is preliminary data.</text>
</comment>